<keyword evidence="1" id="KW-0732">Signal</keyword>
<dbReference type="EMBL" id="JBHUFV010000068">
    <property type="protein sequence ID" value="MFD1938406.1"/>
    <property type="molecule type" value="Genomic_DNA"/>
</dbReference>
<evidence type="ECO:0000313" key="2">
    <source>
        <dbReference type="EMBL" id="MFD1938406.1"/>
    </source>
</evidence>
<keyword evidence="3" id="KW-1185">Reference proteome</keyword>
<organism evidence="2 3">
    <name type="scientific">Nonomuraea mangrovi</name>
    <dbReference type="NCBI Taxonomy" id="2316207"/>
    <lineage>
        <taxon>Bacteria</taxon>
        <taxon>Bacillati</taxon>
        <taxon>Actinomycetota</taxon>
        <taxon>Actinomycetes</taxon>
        <taxon>Streptosporangiales</taxon>
        <taxon>Streptosporangiaceae</taxon>
        <taxon>Nonomuraea</taxon>
    </lineage>
</organism>
<dbReference type="Proteomes" id="UP001597368">
    <property type="component" value="Unassembled WGS sequence"/>
</dbReference>
<feature type="signal peptide" evidence="1">
    <location>
        <begin position="1"/>
        <end position="26"/>
    </location>
</feature>
<gene>
    <name evidence="2" type="ORF">ACFSKW_43730</name>
</gene>
<evidence type="ECO:0008006" key="4">
    <source>
        <dbReference type="Google" id="ProtNLM"/>
    </source>
</evidence>
<accession>A0ABW4T9J2</accession>
<dbReference type="RefSeq" id="WP_379580394.1">
    <property type="nucleotide sequence ID" value="NZ_JBHUFV010000068.1"/>
</dbReference>
<reference evidence="3" key="1">
    <citation type="journal article" date="2019" name="Int. J. Syst. Evol. Microbiol.">
        <title>The Global Catalogue of Microorganisms (GCM) 10K type strain sequencing project: providing services to taxonomists for standard genome sequencing and annotation.</title>
        <authorList>
            <consortium name="The Broad Institute Genomics Platform"/>
            <consortium name="The Broad Institute Genome Sequencing Center for Infectious Disease"/>
            <person name="Wu L."/>
            <person name="Ma J."/>
        </authorList>
    </citation>
    <scope>NUCLEOTIDE SEQUENCE [LARGE SCALE GENOMIC DNA]</scope>
    <source>
        <strain evidence="3">ICMP 6774ER</strain>
    </source>
</reference>
<sequence length="140" mass="15617">MKIWRIALLPALLLTLGTGVAQPAQAVTPTKKTLVTLHKQGGFAGLDDRVIVYTNGCARLSRRTGPTVDKCLTRKEVATLRGHLKRLRLGRSEAQPQGADFIKYTVSYKGHRVSRYTLTTSWSPVVRDLEKALEKYWAPD</sequence>
<proteinExistence type="predicted"/>
<protein>
    <recommendedName>
        <fullName evidence="4">DUF5329 domain-containing protein</fullName>
    </recommendedName>
</protein>
<name>A0ABW4T9J2_9ACTN</name>
<feature type="chain" id="PRO_5045261540" description="DUF5329 domain-containing protein" evidence="1">
    <location>
        <begin position="27"/>
        <end position="140"/>
    </location>
</feature>
<evidence type="ECO:0000256" key="1">
    <source>
        <dbReference type="SAM" id="SignalP"/>
    </source>
</evidence>
<comment type="caution">
    <text evidence="2">The sequence shown here is derived from an EMBL/GenBank/DDBJ whole genome shotgun (WGS) entry which is preliminary data.</text>
</comment>
<evidence type="ECO:0000313" key="3">
    <source>
        <dbReference type="Proteomes" id="UP001597368"/>
    </source>
</evidence>